<dbReference type="EMBL" id="CP137624">
    <property type="protein sequence ID" value="WPK12868.1"/>
    <property type="molecule type" value="Genomic_DNA"/>
</dbReference>
<evidence type="ECO:0008006" key="4">
    <source>
        <dbReference type="Google" id="ProtNLM"/>
    </source>
</evidence>
<dbReference type="RefSeq" id="WP_319837536.1">
    <property type="nucleotide sequence ID" value="NZ_CP137624.1"/>
</dbReference>
<organism evidence="2 3">
    <name type="scientific">Lysinibacillus louembei</name>
    <dbReference type="NCBI Taxonomy" id="1470088"/>
    <lineage>
        <taxon>Bacteria</taxon>
        <taxon>Bacillati</taxon>
        <taxon>Bacillota</taxon>
        <taxon>Bacilli</taxon>
        <taxon>Bacillales</taxon>
        <taxon>Bacillaceae</taxon>
        <taxon>Lysinibacillus</taxon>
    </lineage>
</organism>
<keyword evidence="3" id="KW-1185">Reference proteome</keyword>
<keyword evidence="1" id="KW-0472">Membrane</keyword>
<proteinExistence type="predicted"/>
<feature type="transmembrane region" description="Helical" evidence="1">
    <location>
        <begin position="179"/>
        <end position="201"/>
    </location>
</feature>
<evidence type="ECO:0000256" key="1">
    <source>
        <dbReference type="SAM" id="Phobius"/>
    </source>
</evidence>
<name>A0ABZ0RXB1_9BACI</name>
<gene>
    <name evidence="2" type="ORF">R6U77_03950</name>
</gene>
<feature type="transmembrane region" description="Helical" evidence="1">
    <location>
        <begin position="60"/>
        <end position="81"/>
    </location>
</feature>
<accession>A0ABZ0RXB1</accession>
<feature type="transmembrane region" description="Helical" evidence="1">
    <location>
        <begin position="102"/>
        <end position="124"/>
    </location>
</feature>
<keyword evidence="1" id="KW-0812">Transmembrane</keyword>
<feature type="transmembrane region" description="Helical" evidence="1">
    <location>
        <begin position="21"/>
        <end position="40"/>
    </location>
</feature>
<reference evidence="2 3" key="1">
    <citation type="submission" date="2023-09" db="EMBL/GenBank/DDBJ databases">
        <authorList>
            <person name="Page C.A."/>
            <person name="Perez-Diaz I.M."/>
        </authorList>
    </citation>
    <scope>NUCLEOTIDE SEQUENCE [LARGE SCALE GENOMIC DNA]</scope>
    <source>
        <strain evidence="2 3">Ll15</strain>
    </source>
</reference>
<dbReference type="Proteomes" id="UP001322664">
    <property type="component" value="Chromosome"/>
</dbReference>
<feature type="transmembrane region" description="Helical" evidence="1">
    <location>
        <begin position="144"/>
        <end position="167"/>
    </location>
</feature>
<feature type="transmembrane region" description="Helical" evidence="1">
    <location>
        <begin position="207"/>
        <end position="226"/>
    </location>
</feature>
<evidence type="ECO:0000313" key="3">
    <source>
        <dbReference type="Proteomes" id="UP001322664"/>
    </source>
</evidence>
<sequence>MYSNNVSVMRNIVEQVKWKLDIYRGMLISFIVVQLFISIIGSQTGMSSRGFNNLVIEQYFYSLDGVLALSIVTAFSTCLAMPSKRLQMENLSIPTTRLTANISTILFICVMMFIATLTAIASYASTQFVQVLVYDLDVISATLLPSGTTFFMLYLTLLFAAAIGYFIGTLWSMSRVLTVSILVVVGLAIFLMGIPVNAWFFSSSINLYMLKALLISMMLYAATLFINNRQEVRRG</sequence>
<evidence type="ECO:0000313" key="2">
    <source>
        <dbReference type="EMBL" id="WPK12868.1"/>
    </source>
</evidence>
<keyword evidence="1" id="KW-1133">Transmembrane helix</keyword>
<protein>
    <recommendedName>
        <fullName evidence="4">ABC transporter permease</fullName>
    </recommendedName>
</protein>